<organism evidence="2 3">
    <name type="scientific">Meyerozyma guilliermondii (strain ATCC 6260 / CBS 566 / DSM 6381 / JCM 1539 / NBRC 10279 / NRRL Y-324)</name>
    <name type="common">Yeast</name>
    <name type="synonym">Candida guilliermondii</name>
    <dbReference type="NCBI Taxonomy" id="294746"/>
    <lineage>
        <taxon>Eukaryota</taxon>
        <taxon>Fungi</taxon>
        <taxon>Dikarya</taxon>
        <taxon>Ascomycota</taxon>
        <taxon>Saccharomycotina</taxon>
        <taxon>Pichiomycetes</taxon>
        <taxon>Debaryomycetaceae</taxon>
        <taxon>Meyerozyma</taxon>
    </lineage>
</organism>
<feature type="compositionally biased region" description="Basic and acidic residues" evidence="1">
    <location>
        <begin position="434"/>
        <end position="451"/>
    </location>
</feature>
<evidence type="ECO:0000256" key="1">
    <source>
        <dbReference type="SAM" id="MobiDB-lite"/>
    </source>
</evidence>
<keyword evidence="3" id="KW-1185">Reference proteome</keyword>
<feature type="compositionally biased region" description="Basic and acidic residues" evidence="1">
    <location>
        <begin position="260"/>
        <end position="270"/>
    </location>
</feature>
<dbReference type="RefSeq" id="XP_001486114.2">
    <property type="nucleotide sequence ID" value="XM_001486064.1"/>
</dbReference>
<dbReference type="InParanoid" id="A5DET4"/>
<dbReference type="GeneID" id="5127915"/>
<dbReference type="EMBL" id="CH408156">
    <property type="protein sequence ID" value="EDK37687.2"/>
    <property type="molecule type" value="Genomic_DNA"/>
</dbReference>
<feature type="region of interest" description="Disordered" evidence="1">
    <location>
        <begin position="1"/>
        <end position="128"/>
    </location>
</feature>
<dbReference type="OMA" id="FQQMFNQ"/>
<feature type="compositionally biased region" description="Basic and acidic residues" evidence="1">
    <location>
        <begin position="324"/>
        <end position="339"/>
    </location>
</feature>
<name>A5DET4_PICGU</name>
<feature type="compositionally biased region" description="Polar residues" evidence="1">
    <location>
        <begin position="236"/>
        <end position="250"/>
    </location>
</feature>
<feature type="compositionally biased region" description="Polar residues" evidence="1">
    <location>
        <begin position="357"/>
        <end position="367"/>
    </location>
</feature>
<protein>
    <recommendedName>
        <fullName evidence="4">Altered inheritance of mitochondria protein 21</fullName>
    </recommendedName>
</protein>
<feature type="region of interest" description="Disordered" evidence="1">
    <location>
        <begin position="424"/>
        <end position="471"/>
    </location>
</feature>
<feature type="compositionally biased region" description="Polar residues" evidence="1">
    <location>
        <begin position="1"/>
        <end position="19"/>
    </location>
</feature>
<dbReference type="AlphaFoldDB" id="A5DET4"/>
<dbReference type="eggNOG" id="ENOG502S25J">
    <property type="taxonomic scope" value="Eukaryota"/>
</dbReference>
<dbReference type="HOGENOM" id="CLU_545267_0_0_1"/>
<dbReference type="FunCoup" id="A5DET4">
    <property type="interactions" value="109"/>
</dbReference>
<dbReference type="OrthoDB" id="4096963at2759"/>
<proteinExistence type="predicted"/>
<evidence type="ECO:0000313" key="3">
    <source>
        <dbReference type="Proteomes" id="UP000001997"/>
    </source>
</evidence>
<evidence type="ECO:0000313" key="2">
    <source>
        <dbReference type="EMBL" id="EDK37687.2"/>
    </source>
</evidence>
<accession>A5DET4</accession>
<feature type="compositionally biased region" description="Low complexity" evidence="1">
    <location>
        <begin position="61"/>
        <end position="77"/>
    </location>
</feature>
<evidence type="ECO:0008006" key="4">
    <source>
        <dbReference type="Google" id="ProtNLM"/>
    </source>
</evidence>
<feature type="compositionally biased region" description="Polar residues" evidence="1">
    <location>
        <begin position="169"/>
        <end position="182"/>
    </location>
</feature>
<dbReference type="KEGG" id="pgu:PGUG_01785"/>
<feature type="region of interest" description="Disordered" evidence="1">
    <location>
        <begin position="142"/>
        <end position="400"/>
    </location>
</feature>
<gene>
    <name evidence="2" type="ORF">PGUG_01785</name>
</gene>
<feature type="compositionally biased region" description="Polar residues" evidence="1">
    <location>
        <begin position="196"/>
        <end position="219"/>
    </location>
</feature>
<sequence length="500" mass="54197">MNTQTPEIPQRPNKQSTETADAESTPLVIFEDSNSIQEDEQSKSLPVLSAAELPTIPPRPSISKRPSKTKSQTSSPSMERLPSIPKRPTSKKHPSQSIDETSMNEPELNKTVDLNSHNSGFDLPLFVNSDLKPSDELLISELNDSDGEDINKTPSNSRTKVSLKDDSDNFGSGASDTDSSVFNDDAETMLQEVEDSGTSTQVLESTIKEQPSSSTSGVMNNDEDEQEPAIVRDTNPGLTSTSGAKSSVISETKVDPVLSDLDHQINKKEEEKEDEEEEGEVKLQTKGSKSEQSMLKEESGHITHVKPTIPKRPSRPSSEGQADEPNKSGHKPLRDETKKPPPRPKPLSSKIAAFQTMFESGDSSLSGTKAIPPRPVRKSVVTDPNHSEEPVDSNQNRAKLSEKHKAFAQNLKGMVGHGIPLPGLATPSALAAASKEKNEDNSDPPTKELEPLARPGKGARNRISKSRKLPANLKSAALVEPDESNTLSISNPWVIDLASH</sequence>
<dbReference type="STRING" id="294746.A5DET4"/>
<dbReference type="Proteomes" id="UP000001997">
    <property type="component" value="Unassembled WGS sequence"/>
</dbReference>
<feature type="compositionally biased region" description="Acidic residues" evidence="1">
    <location>
        <begin position="184"/>
        <end position="195"/>
    </location>
</feature>
<feature type="compositionally biased region" description="Polar residues" evidence="1">
    <location>
        <begin position="95"/>
        <end position="104"/>
    </location>
</feature>
<feature type="compositionally biased region" description="Basic residues" evidence="1">
    <location>
        <begin position="457"/>
        <end position="468"/>
    </location>
</feature>
<reference evidence="2 3" key="1">
    <citation type="journal article" date="2009" name="Nature">
        <title>Evolution of pathogenicity and sexual reproduction in eight Candida genomes.</title>
        <authorList>
            <person name="Butler G."/>
            <person name="Rasmussen M.D."/>
            <person name="Lin M.F."/>
            <person name="Santos M.A."/>
            <person name="Sakthikumar S."/>
            <person name="Munro C.A."/>
            <person name="Rheinbay E."/>
            <person name="Grabherr M."/>
            <person name="Forche A."/>
            <person name="Reedy J.L."/>
            <person name="Agrafioti I."/>
            <person name="Arnaud M.B."/>
            <person name="Bates S."/>
            <person name="Brown A.J."/>
            <person name="Brunke S."/>
            <person name="Costanzo M.C."/>
            <person name="Fitzpatrick D.A."/>
            <person name="de Groot P.W."/>
            <person name="Harris D."/>
            <person name="Hoyer L.L."/>
            <person name="Hube B."/>
            <person name="Klis F.M."/>
            <person name="Kodira C."/>
            <person name="Lennard N."/>
            <person name="Logue M.E."/>
            <person name="Martin R."/>
            <person name="Neiman A.M."/>
            <person name="Nikolaou E."/>
            <person name="Quail M.A."/>
            <person name="Quinn J."/>
            <person name="Santos M.C."/>
            <person name="Schmitzberger F.F."/>
            <person name="Sherlock G."/>
            <person name="Shah P."/>
            <person name="Silverstein K.A."/>
            <person name="Skrzypek M.S."/>
            <person name="Soll D."/>
            <person name="Staggs R."/>
            <person name="Stansfield I."/>
            <person name="Stumpf M.P."/>
            <person name="Sudbery P.E."/>
            <person name="Srikantha T."/>
            <person name="Zeng Q."/>
            <person name="Berman J."/>
            <person name="Berriman M."/>
            <person name="Heitman J."/>
            <person name="Gow N.A."/>
            <person name="Lorenz M.C."/>
            <person name="Birren B.W."/>
            <person name="Kellis M."/>
            <person name="Cuomo C.A."/>
        </authorList>
    </citation>
    <scope>NUCLEOTIDE SEQUENCE [LARGE SCALE GENOMIC DNA]</scope>
    <source>
        <strain evidence="3">ATCC 6260 / CBS 566 / DSM 6381 / JCM 1539 / NBRC 10279 / NRRL Y-324</strain>
    </source>
</reference>